<gene>
    <name evidence="1" type="ORF">SDC9_176688</name>
</gene>
<comment type="caution">
    <text evidence="1">The sequence shown here is derived from an EMBL/GenBank/DDBJ whole genome shotgun (WGS) entry which is preliminary data.</text>
</comment>
<evidence type="ECO:0000313" key="1">
    <source>
        <dbReference type="EMBL" id="MPN29237.1"/>
    </source>
</evidence>
<sequence length="149" mass="17495">MLFEHIRKRKIRRQLARGHHHIILTYAAKIIPNRRKRFHAPAETRIAVARYRRQHVKSAVFAAQIPVLAASEVVDHALVFFLEYHAHIGHPGVDHAREHEIYHTVAAHERKRVRHAELHKLLQLRSFAVGENYAVHRIVHRVHFLATFP</sequence>
<dbReference type="AlphaFoldDB" id="A0A645GQS2"/>
<protein>
    <submittedName>
        <fullName evidence="1">Uncharacterized protein</fullName>
    </submittedName>
</protein>
<dbReference type="EMBL" id="VSSQ01079826">
    <property type="protein sequence ID" value="MPN29237.1"/>
    <property type="molecule type" value="Genomic_DNA"/>
</dbReference>
<proteinExistence type="predicted"/>
<name>A0A645GQS2_9ZZZZ</name>
<organism evidence="1">
    <name type="scientific">bioreactor metagenome</name>
    <dbReference type="NCBI Taxonomy" id="1076179"/>
    <lineage>
        <taxon>unclassified sequences</taxon>
        <taxon>metagenomes</taxon>
        <taxon>ecological metagenomes</taxon>
    </lineage>
</organism>
<accession>A0A645GQS2</accession>
<reference evidence="1" key="1">
    <citation type="submission" date="2019-08" db="EMBL/GenBank/DDBJ databases">
        <authorList>
            <person name="Kucharzyk K."/>
            <person name="Murdoch R.W."/>
            <person name="Higgins S."/>
            <person name="Loffler F."/>
        </authorList>
    </citation>
    <scope>NUCLEOTIDE SEQUENCE</scope>
</reference>